<keyword evidence="2" id="KW-1185">Reference proteome</keyword>
<sequence length="47" mass="5600">MKVLPERSDRPKGGRICYFDRGHGRLLYVLVRRAEDPQIIVEEVFRQ</sequence>
<protein>
    <submittedName>
        <fullName evidence="1">Uncharacterized protein</fullName>
    </submittedName>
</protein>
<gene>
    <name evidence="1" type="ORF">ACFP50_21490</name>
</gene>
<name>A0ABW1M3P5_9ACTN</name>
<accession>A0ABW1M3P5</accession>
<evidence type="ECO:0000313" key="1">
    <source>
        <dbReference type="EMBL" id="MFC6057935.1"/>
    </source>
</evidence>
<dbReference type="Proteomes" id="UP001596242">
    <property type="component" value="Unassembled WGS sequence"/>
</dbReference>
<dbReference type="RefSeq" id="WP_386400274.1">
    <property type="nucleotide sequence ID" value="NZ_JBHSPT010000049.1"/>
</dbReference>
<evidence type="ECO:0000313" key="2">
    <source>
        <dbReference type="Proteomes" id="UP001596242"/>
    </source>
</evidence>
<organism evidence="1 2">
    <name type="scientific">Streptomyces pratens</name>
    <dbReference type="NCBI Taxonomy" id="887456"/>
    <lineage>
        <taxon>Bacteria</taxon>
        <taxon>Bacillati</taxon>
        <taxon>Actinomycetota</taxon>
        <taxon>Actinomycetes</taxon>
        <taxon>Kitasatosporales</taxon>
        <taxon>Streptomycetaceae</taxon>
        <taxon>Streptomyces</taxon>
    </lineage>
</organism>
<proteinExistence type="predicted"/>
<dbReference type="EMBL" id="JBHSPT010000049">
    <property type="protein sequence ID" value="MFC6057935.1"/>
    <property type="molecule type" value="Genomic_DNA"/>
</dbReference>
<reference evidence="2" key="1">
    <citation type="journal article" date="2019" name="Int. J. Syst. Evol. Microbiol.">
        <title>The Global Catalogue of Microorganisms (GCM) 10K type strain sequencing project: providing services to taxonomists for standard genome sequencing and annotation.</title>
        <authorList>
            <consortium name="The Broad Institute Genomics Platform"/>
            <consortium name="The Broad Institute Genome Sequencing Center for Infectious Disease"/>
            <person name="Wu L."/>
            <person name="Ma J."/>
        </authorList>
    </citation>
    <scope>NUCLEOTIDE SEQUENCE [LARGE SCALE GENOMIC DNA]</scope>
    <source>
        <strain evidence="2">JCM 12763</strain>
    </source>
</reference>
<comment type="caution">
    <text evidence="1">The sequence shown here is derived from an EMBL/GenBank/DDBJ whole genome shotgun (WGS) entry which is preliminary data.</text>
</comment>